<dbReference type="InterPro" id="IPR051015">
    <property type="entry name" value="EvgA-like"/>
</dbReference>
<dbReference type="InterPro" id="IPR000792">
    <property type="entry name" value="Tscrpt_reg_LuxR_C"/>
</dbReference>
<gene>
    <name evidence="6" type="ORF">RNA01_04730</name>
</gene>
<evidence type="ECO:0000256" key="2">
    <source>
        <dbReference type="ARBA" id="ARBA00023125"/>
    </source>
</evidence>
<comment type="caution">
    <text evidence="6">The sequence shown here is derived from an EMBL/GenBank/DDBJ whole genome shotgun (WGS) entry which is preliminary data.</text>
</comment>
<dbReference type="EMBL" id="BJZP01000002">
    <property type="protein sequence ID" value="GEO83541.1"/>
    <property type="molecule type" value="Genomic_DNA"/>
</dbReference>
<evidence type="ECO:0000313" key="7">
    <source>
        <dbReference type="Proteomes" id="UP000321717"/>
    </source>
</evidence>
<dbReference type="SMART" id="SM00421">
    <property type="entry name" value="HTH_LUXR"/>
    <property type="match status" value="1"/>
</dbReference>
<evidence type="ECO:0000259" key="5">
    <source>
        <dbReference type="PROSITE" id="PS50110"/>
    </source>
</evidence>
<keyword evidence="2 6" id="KW-0238">DNA-binding</keyword>
<dbReference type="PROSITE" id="PS00622">
    <property type="entry name" value="HTH_LUXR_1"/>
    <property type="match status" value="1"/>
</dbReference>
<dbReference type="PANTHER" id="PTHR45566">
    <property type="entry name" value="HTH-TYPE TRANSCRIPTIONAL REGULATOR YHJB-RELATED"/>
    <property type="match status" value="1"/>
</dbReference>
<dbReference type="GO" id="GO:0006355">
    <property type="term" value="P:regulation of DNA-templated transcription"/>
    <property type="evidence" value="ECO:0007669"/>
    <property type="project" value="InterPro"/>
</dbReference>
<evidence type="ECO:0000256" key="1">
    <source>
        <dbReference type="ARBA" id="ARBA00022553"/>
    </source>
</evidence>
<dbReference type="GO" id="GO:0000160">
    <property type="term" value="P:phosphorelay signal transduction system"/>
    <property type="evidence" value="ECO:0007669"/>
    <property type="project" value="InterPro"/>
</dbReference>
<dbReference type="PROSITE" id="PS50110">
    <property type="entry name" value="RESPONSE_REGULATORY"/>
    <property type="match status" value="1"/>
</dbReference>
<sequence>MRHKKASLLGGGFDMTLSTFIIADDHPLFRGALRQAVSGIDGEKAIIEAGDFEAARKAASAHNDADLMLLDLSMPGVSGFSGLMALRAEFASLPIVIISASDDPTTIRRALELGASGFISKSSGIDDIRAAIQSVLEGDIWTPKFYQGGQEQDPDVADLLNRLRTLTPQQSRVLGMLGEGLLNKQIAYELGVSEATIKAHVSAILLKLKVDSRTQAVIQLGKINMAMVA</sequence>
<keyword evidence="1 3" id="KW-0597">Phosphoprotein</keyword>
<dbReference type="InterPro" id="IPR001789">
    <property type="entry name" value="Sig_transdc_resp-reg_receiver"/>
</dbReference>
<protein>
    <submittedName>
        <fullName evidence="6">DNA-binding response regulator</fullName>
    </submittedName>
</protein>
<evidence type="ECO:0000313" key="6">
    <source>
        <dbReference type="EMBL" id="GEO83541.1"/>
    </source>
</evidence>
<dbReference type="InterPro" id="IPR036388">
    <property type="entry name" value="WH-like_DNA-bd_sf"/>
</dbReference>
<feature type="modified residue" description="4-aspartylphosphate" evidence="3">
    <location>
        <position position="71"/>
    </location>
</feature>
<reference evidence="6 7" key="1">
    <citation type="submission" date="2019-07" db="EMBL/GenBank/DDBJ databases">
        <title>Whole genome shotgun sequence of Rhizobium naphthalenivorans NBRC 107585.</title>
        <authorList>
            <person name="Hosoyama A."/>
            <person name="Uohara A."/>
            <person name="Ohji S."/>
            <person name="Ichikawa N."/>
        </authorList>
    </citation>
    <scope>NUCLEOTIDE SEQUENCE [LARGE SCALE GENOMIC DNA]</scope>
    <source>
        <strain evidence="6 7">NBRC 107585</strain>
    </source>
</reference>
<dbReference type="SUPFAM" id="SSF52172">
    <property type="entry name" value="CheY-like"/>
    <property type="match status" value="1"/>
</dbReference>
<feature type="domain" description="Response regulatory" evidence="5">
    <location>
        <begin position="19"/>
        <end position="136"/>
    </location>
</feature>
<dbReference type="Proteomes" id="UP000321717">
    <property type="component" value="Unassembled WGS sequence"/>
</dbReference>
<proteinExistence type="predicted"/>
<evidence type="ECO:0000256" key="3">
    <source>
        <dbReference type="PROSITE-ProRule" id="PRU00169"/>
    </source>
</evidence>
<organism evidence="6 7">
    <name type="scientific">Ciceribacter naphthalenivorans</name>
    <dbReference type="NCBI Taxonomy" id="1118451"/>
    <lineage>
        <taxon>Bacteria</taxon>
        <taxon>Pseudomonadati</taxon>
        <taxon>Pseudomonadota</taxon>
        <taxon>Alphaproteobacteria</taxon>
        <taxon>Hyphomicrobiales</taxon>
        <taxon>Rhizobiaceae</taxon>
        <taxon>Ciceribacter</taxon>
    </lineage>
</organism>
<dbReference type="Pfam" id="PF00072">
    <property type="entry name" value="Response_reg"/>
    <property type="match status" value="1"/>
</dbReference>
<keyword evidence="7" id="KW-1185">Reference proteome</keyword>
<accession>A0A512HDL4</accession>
<dbReference type="PANTHER" id="PTHR45566:SF1">
    <property type="entry name" value="HTH-TYPE TRANSCRIPTIONAL REGULATOR YHJB-RELATED"/>
    <property type="match status" value="1"/>
</dbReference>
<evidence type="ECO:0000259" key="4">
    <source>
        <dbReference type="PROSITE" id="PS50043"/>
    </source>
</evidence>
<dbReference type="GO" id="GO:0003677">
    <property type="term" value="F:DNA binding"/>
    <property type="evidence" value="ECO:0007669"/>
    <property type="project" value="UniProtKB-KW"/>
</dbReference>
<dbReference type="SMART" id="SM00448">
    <property type="entry name" value="REC"/>
    <property type="match status" value="1"/>
</dbReference>
<dbReference type="InterPro" id="IPR058245">
    <property type="entry name" value="NreC/VraR/RcsB-like_REC"/>
</dbReference>
<dbReference type="Pfam" id="PF00196">
    <property type="entry name" value="GerE"/>
    <property type="match status" value="1"/>
</dbReference>
<dbReference type="SUPFAM" id="SSF46894">
    <property type="entry name" value="C-terminal effector domain of the bipartite response regulators"/>
    <property type="match status" value="1"/>
</dbReference>
<dbReference type="Gene3D" id="1.10.10.10">
    <property type="entry name" value="Winged helix-like DNA-binding domain superfamily/Winged helix DNA-binding domain"/>
    <property type="match status" value="1"/>
</dbReference>
<dbReference type="PROSITE" id="PS50043">
    <property type="entry name" value="HTH_LUXR_2"/>
    <property type="match status" value="1"/>
</dbReference>
<feature type="domain" description="HTH luxR-type" evidence="4">
    <location>
        <begin position="159"/>
        <end position="224"/>
    </location>
</feature>
<dbReference type="PRINTS" id="PR00038">
    <property type="entry name" value="HTHLUXR"/>
</dbReference>
<dbReference type="InterPro" id="IPR011006">
    <property type="entry name" value="CheY-like_superfamily"/>
</dbReference>
<dbReference type="AlphaFoldDB" id="A0A512HDL4"/>
<dbReference type="InterPro" id="IPR016032">
    <property type="entry name" value="Sig_transdc_resp-reg_C-effctor"/>
</dbReference>
<dbReference type="CDD" id="cd06170">
    <property type="entry name" value="LuxR_C_like"/>
    <property type="match status" value="1"/>
</dbReference>
<dbReference type="Gene3D" id="3.40.50.2300">
    <property type="match status" value="1"/>
</dbReference>
<name>A0A512HDL4_9HYPH</name>
<dbReference type="CDD" id="cd17535">
    <property type="entry name" value="REC_NarL-like"/>
    <property type="match status" value="1"/>
</dbReference>